<comment type="caution">
    <text evidence="2">The sequence shown here is derived from an EMBL/GenBank/DDBJ whole genome shotgun (WGS) entry which is preliminary data.</text>
</comment>
<dbReference type="AlphaFoldDB" id="A0A4Z2EH03"/>
<dbReference type="OrthoDB" id="8943665at2759"/>
<name>A0A4Z2EH03_9TELE</name>
<dbReference type="Proteomes" id="UP000314294">
    <property type="component" value="Unassembled WGS sequence"/>
</dbReference>
<protein>
    <submittedName>
        <fullName evidence="2">Uncharacterized protein</fullName>
    </submittedName>
</protein>
<feature type="region of interest" description="Disordered" evidence="1">
    <location>
        <begin position="1"/>
        <end position="65"/>
    </location>
</feature>
<sequence length="65" mass="7685">MCQTFDEGFRHRAPHESLSTAPTQRDLQVHHVQRDRGQRTEDRGPRTEDRGQRTEDRGQRTEDRG</sequence>
<accession>A0A4Z2EH03</accession>
<keyword evidence="3" id="KW-1185">Reference proteome</keyword>
<gene>
    <name evidence="2" type="ORF">EYF80_062099</name>
</gene>
<reference evidence="2 3" key="1">
    <citation type="submission" date="2019-03" db="EMBL/GenBank/DDBJ databases">
        <title>First draft genome of Liparis tanakae, snailfish: a comprehensive survey of snailfish specific genes.</title>
        <authorList>
            <person name="Kim W."/>
            <person name="Song I."/>
            <person name="Jeong J.-H."/>
            <person name="Kim D."/>
            <person name="Kim S."/>
            <person name="Ryu S."/>
            <person name="Song J.Y."/>
            <person name="Lee S.K."/>
        </authorList>
    </citation>
    <scope>NUCLEOTIDE SEQUENCE [LARGE SCALE GENOMIC DNA]</scope>
    <source>
        <tissue evidence="2">Muscle</tissue>
    </source>
</reference>
<evidence type="ECO:0000256" key="1">
    <source>
        <dbReference type="SAM" id="MobiDB-lite"/>
    </source>
</evidence>
<evidence type="ECO:0000313" key="2">
    <source>
        <dbReference type="EMBL" id="TNN27754.1"/>
    </source>
</evidence>
<evidence type="ECO:0000313" key="3">
    <source>
        <dbReference type="Proteomes" id="UP000314294"/>
    </source>
</evidence>
<dbReference type="EMBL" id="SRLO01007789">
    <property type="protein sequence ID" value="TNN27754.1"/>
    <property type="molecule type" value="Genomic_DNA"/>
</dbReference>
<proteinExistence type="predicted"/>
<feature type="compositionally biased region" description="Basic and acidic residues" evidence="1">
    <location>
        <begin position="27"/>
        <end position="65"/>
    </location>
</feature>
<organism evidence="2 3">
    <name type="scientific">Liparis tanakae</name>
    <name type="common">Tanaka's snailfish</name>
    <dbReference type="NCBI Taxonomy" id="230148"/>
    <lineage>
        <taxon>Eukaryota</taxon>
        <taxon>Metazoa</taxon>
        <taxon>Chordata</taxon>
        <taxon>Craniata</taxon>
        <taxon>Vertebrata</taxon>
        <taxon>Euteleostomi</taxon>
        <taxon>Actinopterygii</taxon>
        <taxon>Neopterygii</taxon>
        <taxon>Teleostei</taxon>
        <taxon>Neoteleostei</taxon>
        <taxon>Acanthomorphata</taxon>
        <taxon>Eupercaria</taxon>
        <taxon>Perciformes</taxon>
        <taxon>Cottioidei</taxon>
        <taxon>Cottales</taxon>
        <taxon>Liparidae</taxon>
        <taxon>Liparis</taxon>
    </lineage>
</organism>
<feature type="compositionally biased region" description="Polar residues" evidence="1">
    <location>
        <begin position="17"/>
        <end position="26"/>
    </location>
</feature>